<reference evidence="13" key="2">
    <citation type="submission" date="2012-11" db="EMBL/GenBank/DDBJ databases">
        <authorList>
            <person name="Kuo A."/>
            <person name="Curtis B.A."/>
            <person name="Tanifuji G."/>
            <person name="Burki F."/>
            <person name="Gruber A."/>
            <person name="Irimia M."/>
            <person name="Maruyama S."/>
            <person name="Arias M.C."/>
            <person name="Ball S.G."/>
            <person name="Gile G.H."/>
            <person name="Hirakawa Y."/>
            <person name="Hopkins J.F."/>
            <person name="Rensing S.A."/>
            <person name="Schmutz J."/>
            <person name="Symeonidi A."/>
            <person name="Elias M."/>
            <person name="Eveleigh R.J."/>
            <person name="Herman E.K."/>
            <person name="Klute M.J."/>
            <person name="Nakayama T."/>
            <person name="Obornik M."/>
            <person name="Reyes-Prieto A."/>
            <person name="Armbrust E.V."/>
            <person name="Aves S.J."/>
            <person name="Beiko R.G."/>
            <person name="Coutinho P."/>
            <person name="Dacks J.B."/>
            <person name="Durnford D.G."/>
            <person name="Fast N.M."/>
            <person name="Green B.R."/>
            <person name="Grisdale C."/>
            <person name="Hempe F."/>
            <person name="Henrissat B."/>
            <person name="Hoppner M.P."/>
            <person name="Ishida K.-I."/>
            <person name="Kim E."/>
            <person name="Koreny L."/>
            <person name="Kroth P.G."/>
            <person name="Liu Y."/>
            <person name="Malik S.-B."/>
            <person name="Maier U.G."/>
            <person name="McRose D."/>
            <person name="Mock T."/>
            <person name="Neilson J.A."/>
            <person name="Onodera N.T."/>
            <person name="Poole A.M."/>
            <person name="Pritham E.J."/>
            <person name="Richards T.A."/>
            <person name="Rocap G."/>
            <person name="Roy S.W."/>
            <person name="Sarai C."/>
            <person name="Schaack S."/>
            <person name="Shirato S."/>
            <person name="Slamovits C.H."/>
            <person name="Spencer D.F."/>
            <person name="Suzuki S."/>
            <person name="Worden A.Z."/>
            <person name="Zauner S."/>
            <person name="Barry K."/>
            <person name="Bell C."/>
            <person name="Bharti A.K."/>
            <person name="Crow J.A."/>
            <person name="Grimwood J."/>
            <person name="Kramer R."/>
            <person name="Lindquist E."/>
            <person name="Lucas S."/>
            <person name="Salamov A."/>
            <person name="McFadden G.I."/>
            <person name="Lane C.E."/>
            <person name="Keeling P.J."/>
            <person name="Gray M.W."/>
            <person name="Grigoriev I.V."/>
            <person name="Archibald J.M."/>
        </authorList>
    </citation>
    <scope>NUCLEOTIDE SEQUENCE</scope>
    <source>
        <strain evidence="13">CCMP2712</strain>
    </source>
</reference>
<dbReference type="InterPro" id="IPR013121">
    <property type="entry name" value="Fe_red_NAD-bd_6"/>
</dbReference>
<dbReference type="Proteomes" id="UP000011087">
    <property type="component" value="Unassembled WGS sequence"/>
</dbReference>
<dbReference type="InterPro" id="IPR050369">
    <property type="entry name" value="RBOH/FRE"/>
</dbReference>
<dbReference type="Gene3D" id="3.40.50.80">
    <property type="entry name" value="Nucleotide-binding domain of ferredoxin-NADP reductase (FNR) module"/>
    <property type="match status" value="1"/>
</dbReference>
<evidence type="ECO:0000259" key="9">
    <source>
        <dbReference type="Pfam" id="PF01794"/>
    </source>
</evidence>
<feature type="transmembrane region" description="Helical" evidence="7">
    <location>
        <begin position="236"/>
        <end position="257"/>
    </location>
</feature>
<feature type="transmembrane region" description="Helical" evidence="7">
    <location>
        <begin position="194"/>
        <end position="215"/>
    </location>
</feature>
<organism evidence="11">
    <name type="scientific">Guillardia theta (strain CCMP2712)</name>
    <name type="common">Cryptophyte</name>
    <dbReference type="NCBI Taxonomy" id="905079"/>
    <lineage>
        <taxon>Eukaryota</taxon>
        <taxon>Cryptophyceae</taxon>
        <taxon>Pyrenomonadales</taxon>
        <taxon>Geminigeraceae</taxon>
        <taxon>Guillardia</taxon>
    </lineage>
</organism>
<dbReference type="GeneID" id="17298618"/>
<feature type="signal peptide" evidence="8">
    <location>
        <begin position="1"/>
        <end position="20"/>
    </location>
</feature>
<feature type="transmembrane region" description="Helical" evidence="7">
    <location>
        <begin position="375"/>
        <end position="395"/>
    </location>
</feature>
<evidence type="ECO:0000256" key="5">
    <source>
        <dbReference type="ARBA" id="ARBA00023136"/>
    </source>
</evidence>
<proteinExistence type="predicted"/>
<reference evidence="12" key="3">
    <citation type="submission" date="2015-06" db="UniProtKB">
        <authorList>
            <consortium name="EnsemblProtists"/>
        </authorList>
    </citation>
    <scope>IDENTIFICATION</scope>
</reference>
<feature type="region of interest" description="Disordered" evidence="6">
    <location>
        <begin position="558"/>
        <end position="590"/>
    </location>
</feature>
<dbReference type="PANTHER" id="PTHR11972">
    <property type="entry name" value="NADPH OXIDASE"/>
    <property type="match status" value="1"/>
</dbReference>
<dbReference type="PaxDb" id="55529-EKX41936"/>
<evidence type="ECO:0000256" key="7">
    <source>
        <dbReference type="SAM" id="Phobius"/>
    </source>
</evidence>
<keyword evidence="13" id="KW-1185">Reference proteome</keyword>
<dbReference type="CDD" id="cd06186">
    <property type="entry name" value="NOX_Duox_like_FAD_NADP"/>
    <property type="match status" value="1"/>
</dbReference>
<keyword evidence="4" id="KW-0560">Oxidoreductase</keyword>
<keyword evidence="2 7" id="KW-0812">Transmembrane</keyword>
<dbReference type="EnsemblProtists" id="EKX41936">
    <property type="protein sequence ID" value="EKX41936"/>
    <property type="gene ID" value="GUITHDRAFT_141673"/>
</dbReference>
<dbReference type="Pfam" id="PF01794">
    <property type="entry name" value="Ferric_reduct"/>
    <property type="match status" value="1"/>
</dbReference>
<dbReference type="PANTHER" id="PTHR11972:SF69">
    <property type="entry name" value="FERRIC REDUCTION OXIDASE 6-RELATED"/>
    <property type="match status" value="1"/>
</dbReference>
<keyword evidence="3 7" id="KW-1133">Transmembrane helix</keyword>
<evidence type="ECO:0000256" key="3">
    <source>
        <dbReference type="ARBA" id="ARBA00022989"/>
    </source>
</evidence>
<evidence type="ECO:0000259" key="10">
    <source>
        <dbReference type="Pfam" id="PF08030"/>
    </source>
</evidence>
<evidence type="ECO:0000313" key="13">
    <source>
        <dbReference type="Proteomes" id="UP000011087"/>
    </source>
</evidence>
<dbReference type="InterPro" id="IPR039261">
    <property type="entry name" value="FNR_nucleotide-bd"/>
</dbReference>
<comment type="subcellular location">
    <subcellularLocation>
        <location evidence="1">Membrane</location>
        <topology evidence="1">Multi-pass membrane protein</topology>
    </subcellularLocation>
</comment>
<dbReference type="Pfam" id="PF08030">
    <property type="entry name" value="NAD_binding_6"/>
    <property type="match status" value="1"/>
</dbReference>
<dbReference type="AlphaFoldDB" id="L1J0B6"/>
<dbReference type="SUPFAM" id="SSF52343">
    <property type="entry name" value="Ferredoxin reductase-like, C-terminal NADP-linked domain"/>
    <property type="match status" value="1"/>
</dbReference>
<evidence type="ECO:0000256" key="6">
    <source>
        <dbReference type="SAM" id="MobiDB-lite"/>
    </source>
</evidence>
<feature type="chain" id="PRO_5008770779" description="Ferric oxidoreductase domain-containing protein" evidence="8">
    <location>
        <begin position="21"/>
        <end position="739"/>
    </location>
</feature>
<name>L1J0B6_GUITC</name>
<feature type="domain" description="Ferric reductase NAD binding" evidence="10">
    <location>
        <begin position="603"/>
        <end position="685"/>
    </location>
</feature>
<sequence>MLRSCASLCACLLLLEVVTAYPEISGSCYGMITDSHHPNNAKTLDGGFKIVLSPITSNGTYKSATLSINVVHAIQSTGYGNFKGFLFKSYDLLNGGGLGEFSSLPPYTAVLDSCPGKAAVTHYSEEAYFNKDKPLRFTIQWPSNKELGFQAFLVESTNTWYELRSSTNGDYLPDDITKPPREGPFTVRLNQSKWVVGPLVFYGPILLIVIGAILSHLTNGPGKFGGFMHRKLFSKVGMVVVMVVLLLRASGSGWLPWTSHNPSSVSLLLDDMGRNADLPSADGLSAPPLFSRATAETVARAFGRLLQYNLALTLFLPTRHSLWPSLIGISFERLIKYHRIVSRVTFVVMIIHLILMSAQYGFLQMFTVTDTLWGFGNLFGMLAGIGMLLIVLFALEPVRRMYQWMINVKVQEVKVYDEDVVNLKIVCPAVAERLWNKGARAIGSFVSIACSDISASCASDQRSRRCRRQMADGTLEGMDLGSKPVGIQVHIKSMGPKTWTQRLLEAAKNKGSDIRVRLEGPYDCLATSPSFAIIIITAISIILYKSHELEACGVSTCEENKKRQGEGGGETREGKGRGGKGRKGEGREGKERIGGQVMRVLKVLMIAGGIGITPMMPVLEMALSPERRKSELPALRSLRLIWIVQSSAHLLWFQELLEHAFMQTQMMSTDFQLKLHLYVTQKSQVLVKIPFTLGRPQLSELIRIAAQESSSLRPTGLTREASARASENGFSVHVETFRL</sequence>
<evidence type="ECO:0000256" key="1">
    <source>
        <dbReference type="ARBA" id="ARBA00004141"/>
    </source>
</evidence>
<feature type="domain" description="Ferric oxidoreductase" evidence="9">
    <location>
        <begin position="303"/>
        <end position="402"/>
    </location>
</feature>
<evidence type="ECO:0008006" key="14">
    <source>
        <dbReference type="Google" id="ProtNLM"/>
    </source>
</evidence>
<evidence type="ECO:0000313" key="12">
    <source>
        <dbReference type="EnsemblProtists" id="EKX41936"/>
    </source>
</evidence>
<dbReference type="KEGG" id="gtt:GUITHDRAFT_141673"/>
<feature type="transmembrane region" description="Helical" evidence="7">
    <location>
        <begin position="600"/>
        <end position="619"/>
    </location>
</feature>
<gene>
    <name evidence="11" type="ORF">GUITHDRAFT_141673</name>
</gene>
<reference evidence="11 13" key="1">
    <citation type="journal article" date="2012" name="Nature">
        <title>Algal genomes reveal evolutionary mosaicism and the fate of nucleomorphs.</title>
        <authorList>
            <consortium name="DOE Joint Genome Institute"/>
            <person name="Curtis B.A."/>
            <person name="Tanifuji G."/>
            <person name="Burki F."/>
            <person name="Gruber A."/>
            <person name="Irimia M."/>
            <person name="Maruyama S."/>
            <person name="Arias M.C."/>
            <person name="Ball S.G."/>
            <person name="Gile G.H."/>
            <person name="Hirakawa Y."/>
            <person name="Hopkins J.F."/>
            <person name="Kuo A."/>
            <person name="Rensing S.A."/>
            <person name="Schmutz J."/>
            <person name="Symeonidi A."/>
            <person name="Elias M."/>
            <person name="Eveleigh R.J."/>
            <person name="Herman E.K."/>
            <person name="Klute M.J."/>
            <person name="Nakayama T."/>
            <person name="Obornik M."/>
            <person name="Reyes-Prieto A."/>
            <person name="Armbrust E.V."/>
            <person name="Aves S.J."/>
            <person name="Beiko R.G."/>
            <person name="Coutinho P."/>
            <person name="Dacks J.B."/>
            <person name="Durnford D.G."/>
            <person name="Fast N.M."/>
            <person name="Green B.R."/>
            <person name="Grisdale C.J."/>
            <person name="Hempel F."/>
            <person name="Henrissat B."/>
            <person name="Hoppner M.P."/>
            <person name="Ishida K."/>
            <person name="Kim E."/>
            <person name="Koreny L."/>
            <person name="Kroth P.G."/>
            <person name="Liu Y."/>
            <person name="Malik S.B."/>
            <person name="Maier U.G."/>
            <person name="McRose D."/>
            <person name="Mock T."/>
            <person name="Neilson J.A."/>
            <person name="Onodera N.T."/>
            <person name="Poole A.M."/>
            <person name="Pritham E.J."/>
            <person name="Richards T.A."/>
            <person name="Rocap G."/>
            <person name="Roy S.W."/>
            <person name="Sarai C."/>
            <person name="Schaack S."/>
            <person name="Shirato S."/>
            <person name="Slamovits C.H."/>
            <person name="Spencer D.F."/>
            <person name="Suzuki S."/>
            <person name="Worden A.Z."/>
            <person name="Zauner S."/>
            <person name="Barry K."/>
            <person name="Bell C."/>
            <person name="Bharti A.K."/>
            <person name="Crow J.A."/>
            <person name="Grimwood J."/>
            <person name="Kramer R."/>
            <person name="Lindquist E."/>
            <person name="Lucas S."/>
            <person name="Salamov A."/>
            <person name="McFadden G.I."/>
            <person name="Lane C.E."/>
            <person name="Keeling P.J."/>
            <person name="Gray M.W."/>
            <person name="Grigoriev I.V."/>
            <person name="Archibald J.M."/>
        </authorList>
    </citation>
    <scope>NUCLEOTIDE SEQUENCE</scope>
    <source>
        <strain evidence="11 13">CCMP2712</strain>
    </source>
</reference>
<feature type="transmembrane region" description="Helical" evidence="7">
    <location>
        <begin position="343"/>
        <end position="363"/>
    </location>
</feature>
<keyword evidence="8" id="KW-0732">Signal</keyword>
<dbReference type="EMBL" id="JH993020">
    <property type="protein sequence ID" value="EKX41936.1"/>
    <property type="molecule type" value="Genomic_DNA"/>
</dbReference>
<dbReference type="GO" id="GO:0005886">
    <property type="term" value="C:plasma membrane"/>
    <property type="evidence" value="ECO:0007669"/>
    <property type="project" value="TreeGrafter"/>
</dbReference>
<evidence type="ECO:0000256" key="4">
    <source>
        <dbReference type="ARBA" id="ARBA00023002"/>
    </source>
</evidence>
<dbReference type="GO" id="GO:0016175">
    <property type="term" value="F:superoxide-generating NAD(P)H oxidase activity"/>
    <property type="evidence" value="ECO:0007669"/>
    <property type="project" value="TreeGrafter"/>
</dbReference>
<dbReference type="InterPro" id="IPR013130">
    <property type="entry name" value="Fe3_Rdtase_TM_dom"/>
</dbReference>
<keyword evidence="5 7" id="KW-0472">Membrane</keyword>
<evidence type="ECO:0000256" key="8">
    <source>
        <dbReference type="SAM" id="SignalP"/>
    </source>
</evidence>
<accession>L1J0B6</accession>
<evidence type="ECO:0000313" key="11">
    <source>
        <dbReference type="EMBL" id="EKX41936.1"/>
    </source>
</evidence>
<dbReference type="OrthoDB" id="167398at2759"/>
<dbReference type="RefSeq" id="XP_005828916.1">
    <property type="nucleotide sequence ID" value="XM_005828859.1"/>
</dbReference>
<dbReference type="HOGENOM" id="CLU_375741_0_0_1"/>
<evidence type="ECO:0000256" key="2">
    <source>
        <dbReference type="ARBA" id="ARBA00022692"/>
    </source>
</evidence>
<protein>
    <recommendedName>
        <fullName evidence="14">Ferric oxidoreductase domain-containing protein</fullName>
    </recommendedName>
</protein>